<dbReference type="PANTHER" id="PTHR33985">
    <property type="entry name" value="OS02G0491300 PROTEIN-RELATED"/>
    <property type="match status" value="1"/>
</dbReference>
<dbReference type="Gene3D" id="2.30.180.10">
    <property type="entry name" value="FAS1 domain"/>
    <property type="match status" value="1"/>
</dbReference>
<dbReference type="PANTHER" id="PTHR33985:SF2">
    <property type="entry name" value="EXPRESSED PROTEIN"/>
    <property type="match status" value="1"/>
</dbReference>
<dbReference type="Proteomes" id="UP000015453">
    <property type="component" value="Unassembled WGS sequence"/>
</dbReference>
<evidence type="ECO:0000313" key="2">
    <source>
        <dbReference type="EMBL" id="EPS58958.1"/>
    </source>
</evidence>
<sequence length="381" mass="40848">LLLLLISLFISSAGSAETVSSPSLSPSGMPSRAHSYPPSVFAAILSTLGFQEFSSAAAASHNFSATPVTIFAPTDASLISCRSCSVPVLLQELSLPGIYDLRYLRSLIFGTKIETLAPDRCLTITTGDKDKVFVNGIEITSPDLFNNGLVVVHGLQGFVSHLSPLSCNVEHMTSLVFPSAHSASSASASITRLMLKDAIIRLQASGYSIVSLALRVKYLELADLRSMTIFALDDFSIFSGGGSFYLSNFRYHVVPNKRLTAKELVSLPIDSSLLTLDVGNRLAITTGGGQGPLSPMRINYVKISTIDVLHNTRIAVHGISSPFPHLHQHHYQAHDNAEDGYGQTQHSNCDHSDWTRGICVAEAETPAGLDPTVDVEGHKGL</sequence>
<protein>
    <recommendedName>
        <fullName evidence="4">FAS1 domain-containing protein</fullName>
    </recommendedName>
</protein>
<proteinExistence type="predicted"/>
<dbReference type="OrthoDB" id="765989at2759"/>
<comment type="caution">
    <text evidence="2">The sequence shown here is derived from an EMBL/GenBank/DDBJ whole genome shotgun (WGS) entry which is preliminary data.</text>
</comment>
<name>S8D8E7_9LAMI</name>
<reference evidence="2 3" key="1">
    <citation type="journal article" date="2013" name="BMC Genomics">
        <title>The miniature genome of a carnivorous plant Genlisea aurea contains a low number of genes and short non-coding sequences.</title>
        <authorList>
            <person name="Leushkin E.V."/>
            <person name="Sutormin R.A."/>
            <person name="Nabieva E.R."/>
            <person name="Penin A.A."/>
            <person name="Kondrashov A.S."/>
            <person name="Logacheva M.D."/>
        </authorList>
    </citation>
    <scope>NUCLEOTIDE SEQUENCE [LARGE SCALE GENOMIC DNA]</scope>
</reference>
<dbReference type="InterPro" id="IPR036378">
    <property type="entry name" value="FAS1_dom_sf"/>
</dbReference>
<evidence type="ECO:0000313" key="3">
    <source>
        <dbReference type="Proteomes" id="UP000015453"/>
    </source>
</evidence>
<feature type="non-terminal residue" evidence="2">
    <location>
        <position position="1"/>
    </location>
</feature>
<evidence type="ECO:0000256" key="1">
    <source>
        <dbReference type="SAM" id="SignalP"/>
    </source>
</evidence>
<feature type="signal peptide" evidence="1">
    <location>
        <begin position="1"/>
        <end position="16"/>
    </location>
</feature>
<dbReference type="EMBL" id="AUSU01008761">
    <property type="protein sequence ID" value="EPS58958.1"/>
    <property type="molecule type" value="Genomic_DNA"/>
</dbReference>
<dbReference type="SUPFAM" id="SSF82153">
    <property type="entry name" value="FAS1 domain"/>
    <property type="match status" value="1"/>
</dbReference>
<feature type="chain" id="PRO_5004549573" description="FAS1 domain-containing protein" evidence="1">
    <location>
        <begin position="17"/>
        <end position="381"/>
    </location>
</feature>
<evidence type="ECO:0008006" key="4">
    <source>
        <dbReference type="Google" id="ProtNLM"/>
    </source>
</evidence>
<keyword evidence="3" id="KW-1185">Reference proteome</keyword>
<gene>
    <name evidence="2" type="ORF">M569_15852</name>
</gene>
<keyword evidence="1" id="KW-0732">Signal</keyword>
<accession>S8D8E7</accession>
<organism evidence="2 3">
    <name type="scientific">Genlisea aurea</name>
    <dbReference type="NCBI Taxonomy" id="192259"/>
    <lineage>
        <taxon>Eukaryota</taxon>
        <taxon>Viridiplantae</taxon>
        <taxon>Streptophyta</taxon>
        <taxon>Embryophyta</taxon>
        <taxon>Tracheophyta</taxon>
        <taxon>Spermatophyta</taxon>
        <taxon>Magnoliopsida</taxon>
        <taxon>eudicotyledons</taxon>
        <taxon>Gunneridae</taxon>
        <taxon>Pentapetalae</taxon>
        <taxon>asterids</taxon>
        <taxon>lamiids</taxon>
        <taxon>Lamiales</taxon>
        <taxon>Lentibulariaceae</taxon>
        <taxon>Genlisea</taxon>
    </lineage>
</organism>
<dbReference type="AlphaFoldDB" id="S8D8E7"/>
<dbReference type="InterPro" id="IPR052806">
    <property type="entry name" value="Fasciclin-like_AGP"/>
</dbReference>